<keyword evidence="2" id="KW-0472">Membrane</keyword>
<keyword evidence="2" id="KW-1133">Transmembrane helix</keyword>
<feature type="signal peptide" evidence="3">
    <location>
        <begin position="1"/>
        <end position="22"/>
    </location>
</feature>
<dbReference type="EMBL" id="CP109546">
    <property type="protein sequence ID" value="WTZ10541.1"/>
    <property type="molecule type" value="Genomic_DNA"/>
</dbReference>
<name>A0AAU3HYN0_9ACTN</name>
<evidence type="ECO:0000256" key="2">
    <source>
        <dbReference type="SAM" id="Phobius"/>
    </source>
</evidence>
<feature type="transmembrane region" description="Helical" evidence="2">
    <location>
        <begin position="437"/>
        <end position="459"/>
    </location>
</feature>
<evidence type="ECO:0000256" key="1">
    <source>
        <dbReference type="SAM" id="MobiDB-lite"/>
    </source>
</evidence>
<feature type="chain" id="PRO_5043659693" evidence="3">
    <location>
        <begin position="23"/>
        <end position="496"/>
    </location>
</feature>
<proteinExistence type="predicted"/>
<gene>
    <name evidence="4" type="ORF">OG699_22680</name>
</gene>
<keyword evidence="3" id="KW-0732">Signal</keyword>
<evidence type="ECO:0000313" key="4">
    <source>
        <dbReference type="EMBL" id="WTZ10541.1"/>
    </source>
</evidence>
<organism evidence="4">
    <name type="scientific">Streptomyces sp. NBC_01393</name>
    <dbReference type="NCBI Taxonomy" id="2903851"/>
    <lineage>
        <taxon>Bacteria</taxon>
        <taxon>Bacillati</taxon>
        <taxon>Actinomycetota</taxon>
        <taxon>Actinomycetes</taxon>
        <taxon>Kitasatosporales</taxon>
        <taxon>Streptomycetaceae</taxon>
        <taxon>Streptomyces</taxon>
    </lineage>
</organism>
<feature type="region of interest" description="Disordered" evidence="1">
    <location>
        <begin position="468"/>
        <end position="496"/>
    </location>
</feature>
<protein>
    <submittedName>
        <fullName evidence="4">Uncharacterized protein</fullName>
    </submittedName>
</protein>
<accession>A0AAU3HYN0</accession>
<dbReference type="AlphaFoldDB" id="A0AAU3HYN0"/>
<sequence>MLAAAAAAALCVSLAPEGRAAAAPWTADARTTAKGASTAADGTSGPYAFAEDAIAVKGAAGTTDSVLLRPGRTYKSSVGLAGRDGRLYYRLELGADSDAYVSATAVPRPGATVSYSDGLKVSLQDANGRNCSFTGTVHFGATQSPHPIAAWASRETSGERYACQTAGTYYVVVERTGAAGATSGTEVSSGTESSASRPWDLELGYVSEPALKTASGPTSAPEAWSSASPEPLVGDAKHRGGGAGFSGAVPLEQGVWKDGISPGQTRFYKVPVDWGQQVYATADLGSARRGEGSVGTALVMSLYNPVRGLVDGVGSGYDGSQRSAALAPLPPVAYENRYALNDRVSGMRFAGSYYLVVHLAAQVADRFGEGPFGLTLRVRVAGTAGTGPAYAGKPVPGDVFAVPVGGSDGAAGDGTADGAAGTGRSGGDTGRGGVMKLVAAGGIGTGTLLMLTLGMWTVIARRRAVRTARPAPEDADTASASLPAPAPWEHGAARGR</sequence>
<keyword evidence="2" id="KW-0812">Transmembrane</keyword>
<reference evidence="4" key="1">
    <citation type="submission" date="2022-10" db="EMBL/GenBank/DDBJ databases">
        <title>The complete genomes of actinobacterial strains from the NBC collection.</title>
        <authorList>
            <person name="Joergensen T.S."/>
            <person name="Alvarez Arevalo M."/>
            <person name="Sterndorff E.B."/>
            <person name="Faurdal D."/>
            <person name="Vuksanovic O."/>
            <person name="Mourched A.-S."/>
            <person name="Charusanti P."/>
            <person name="Shaw S."/>
            <person name="Blin K."/>
            <person name="Weber T."/>
        </authorList>
    </citation>
    <scope>NUCLEOTIDE SEQUENCE</scope>
    <source>
        <strain evidence="4">NBC_01393</strain>
    </source>
</reference>
<evidence type="ECO:0000256" key="3">
    <source>
        <dbReference type="SAM" id="SignalP"/>
    </source>
</evidence>